<reference evidence="1 2" key="1">
    <citation type="journal article" date="2016" name="Gut Pathog.">
        <title>Whole genome sequencing of "Faecalibaculum rodentium" ALO17, isolated from C57BL/6J laboratory mouse feces.</title>
        <authorList>
            <person name="Lim S."/>
            <person name="Chang D.H."/>
            <person name="Ahn S."/>
            <person name="Kim B.C."/>
        </authorList>
    </citation>
    <scope>NUCLEOTIDE SEQUENCE [LARGE SCALE GENOMIC DNA]</scope>
    <source>
        <strain evidence="1 2">Alo17</strain>
    </source>
</reference>
<protein>
    <recommendedName>
        <fullName evidence="3">Transposase (putative) YhgA-like domain-containing protein</fullName>
    </recommendedName>
</protein>
<sequence length="308" mass="35576">MNCWDSEMKSSEAKAVISPKEARARYDKAAKEILSLPILCALILKKTMPEIFSGDLEDIAAKFRKSLNGTSRGHCHKLRDQMTEIEKGDMSFDALLLYVCETADPDVLFVDVEVQNSNPGSRSLAGRIFYYIGEMFKSQKNDVSGFKDDEYKDIKPVCAIWIMPHMDHSFVIDCKTVAQMLYNDNERGAGEKLCQSLNDFVRIKIAAVGVNWSESSEEAIQCLGHIFRDSVDPERQIDYLEREGVKMTAQTRSRLDEYNDAQVVWLDPKMKREYDEMMTERDEYKSQLEWVKKNHPEVFEDYSKKKNR</sequence>
<accession>A0A140DT15</accession>
<gene>
    <name evidence="1" type="ORF">AALO17_06580</name>
</gene>
<name>A0A140DT15_9FIRM</name>
<dbReference type="KEGG" id="fro:AALO17_06580"/>
<organism evidence="1 2">
    <name type="scientific">Faecalibaculum rodentium</name>
    <dbReference type="NCBI Taxonomy" id="1702221"/>
    <lineage>
        <taxon>Bacteria</taxon>
        <taxon>Bacillati</taxon>
        <taxon>Bacillota</taxon>
        <taxon>Erysipelotrichia</taxon>
        <taxon>Erysipelotrichales</taxon>
        <taxon>Erysipelotrichaceae</taxon>
        <taxon>Faecalibaculum</taxon>
    </lineage>
</organism>
<evidence type="ECO:0000313" key="1">
    <source>
        <dbReference type="EMBL" id="AMK53792.1"/>
    </source>
</evidence>
<dbReference type="STRING" id="1702221.AALO17_06580"/>
<dbReference type="EMBL" id="CP011391">
    <property type="protein sequence ID" value="AMK53792.1"/>
    <property type="molecule type" value="Genomic_DNA"/>
</dbReference>
<evidence type="ECO:0008006" key="3">
    <source>
        <dbReference type="Google" id="ProtNLM"/>
    </source>
</evidence>
<keyword evidence="2" id="KW-1185">Reference proteome</keyword>
<dbReference type="AlphaFoldDB" id="A0A140DT15"/>
<proteinExistence type="predicted"/>
<dbReference type="Proteomes" id="UP000069771">
    <property type="component" value="Chromosome"/>
</dbReference>
<evidence type="ECO:0000313" key="2">
    <source>
        <dbReference type="Proteomes" id="UP000069771"/>
    </source>
</evidence>